<evidence type="ECO:0000313" key="2">
    <source>
        <dbReference type="EMBL" id="GHP08564.1"/>
    </source>
</evidence>
<name>A0A830HN03_9CHLO</name>
<protein>
    <submittedName>
        <fullName evidence="2">Uncharacterized protein</fullName>
    </submittedName>
</protein>
<keyword evidence="3" id="KW-1185">Reference proteome</keyword>
<dbReference type="Proteomes" id="UP000660262">
    <property type="component" value="Unassembled WGS sequence"/>
</dbReference>
<feature type="region of interest" description="Disordered" evidence="1">
    <location>
        <begin position="1"/>
        <end position="50"/>
    </location>
</feature>
<organism evidence="2 3">
    <name type="scientific">Pycnococcus provasolii</name>
    <dbReference type="NCBI Taxonomy" id="41880"/>
    <lineage>
        <taxon>Eukaryota</taxon>
        <taxon>Viridiplantae</taxon>
        <taxon>Chlorophyta</taxon>
        <taxon>Pseudoscourfieldiophyceae</taxon>
        <taxon>Pseudoscourfieldiales</taxon>
        <taxon>Pycnococcaceae</taxon>
        <taxon>Pycnococcus</taxon>
    </lineage>
</organism>
<gene>
    <name evidence="2" type="ORF">PPROV_000730100</name>
</gene>
<accession>A0A830HN03</accession>
<dbReference type="AlphaFoldDB" id="A0A830HN03"/>
<feature type="compositionally biased region" description="Polar residues" evidence="1">
    <location>
        <begin position="1"/>
        <end position="23"/>
    </location>
</feature>
<evidence type="ECO:0000313" key="3">
    <source>
        <dbReference type="Proteomes" id="UP000660262"/>
    </source>
</evidence>
<reference evidence="2" key="1">
    <citation type="submission" date="2020-10" db="EMBL/GenBank/DDBJ databases">
        <title>Unveiling of a novel bifunctional photoreceptor, Dualchrome1, isolated from a cosmopolitan green alga.</title>
        <authorList>
            <person name="Suzuki S."/>
            <person name="Kawachi M."/>
        </authorList>
    </citation>
    <scope>NUCLEOTIDE SEQUENCE</scope>
    <source>
        <strain evidence="2">NIES 2893</strain>
    </source>
</reference>
<proteinExistence type="predicted"/>
<evidence type="ECO:0000256" key="1">
    <source>
        <dbReference type="SAM" id="MobiDB-lite"/>
    </source>
</evidence>
<feature type="compositionally biased region" description="Basic residues" evidence="1">
    <location>
        <begin position="32"/>
        <end position="41"/>
    </location>
</feature>
<comment type="caution">
    <text evidence="2">The sequence shown here is derived from an EMBL/GenBank/DDBJ whole genome shotgun (WGS) entry which is preliminary data.</text>
</comment>
<dbReference type="EMBL" id="BNJQ01000021">
    <property type="protein sequence ID" value="GHP08564.1"/>
    <property type="molecule type" value="Genomic_DNA"/>
</dbReference>
<sequence length="215" mass="23705">MANDQRPSTSAPGKRPTTSSGTRPGTAPVGSKKTKVVRKPKPWTPPQKGWNDRYSVGVFPPAIPTPPLREPIPLSSMDLKNSCSMKLINPPHMMTTVKPTNAVPVMDIPLHITPHPKPGTVHARVGTFTKTLWAADEKARLAAKGAYERASQRARESSEREQLWNDRAVVGEISNKFIGKRLSDLETTFYAKRNLMGSKVNSTHIYDAVFPCKPD</sequence>